<protein>
    <submittedName>
        <fullName evidence="1">HAD hydrolase, family IA, variant 1</fullName>
    </submittedName>
</protein>
<dbReference type="InterPro" id="IPR023214">
    <property type="entry name" value="HAD_sf"/>
</dbReference>
<dbReference type="AlphaFoldDB" id="A0A2N0UNK2"/>
<comment type="caution">
    <text evidence="1">The sequence shown here is derived from an EMBL/GenBank/DDBJ whole genome shotgun (WGS) entry which is preliminary data.</text>
</comment>
<gene>
    <name evidence="1" type="ORF">RBATCC27255_01223</name>
</gene>
<keyword evidence="2" id="KW-1185">Reference proteome</keyword>
<dbReference type="Gene3D" id="1.10.150.400">
    <property type="match status" value="1"/>
</dbReference>
<name>A0A2N0UNK2_9FIRM</name>
<dbReference type="EMBL" id="NNSR01000061">
    <property type="protein sequence ID" value="PKD28570.1"/>
    <property type="molecule type" value="Genomic_DNA"/>
</dbReference>
<dbReference type="InterPro" id="IPR036412">
    <property type="entry name" value="HAD-like_sf"/>
</dbReference>
<dbReference type="InterPro" id="IPR006439">
    <property type="entry name" value="HAD-SF_hydro_IA"/>
</dbReference>
<evidence type="ECO:0000313" key="2">
    <source>
        <dbReference type="Proteomes" id="UP000233425"/>
    </source>
</evidence>
<dbReference type="Proteomes" id="UP000233425">
    <property type="component" value="Unassembled WGS sequence"/>
</dbReference>
<reference evidence="1" key="1">
    <citation type="journal article" date="2018" name="Environ. Microbiol.">
        <title>Sporulation capability and amylosome conservation among diverse human colonic and rumen isolates of the keystone starch-degrader Ruminococcus bromii.</title>
        <authorList>
            <person name="Mukhopadhya I."/>
            <person name="Morais S."/>
            <person name="Laverde-Gomez J."/>
            <person name="Sheridan P.O."/>
            <person name="Walker A.W."/>
            <person name="Kelly W."/>
            <person name="Klieve A.V."/>
            <person name="Ouwerkerk D."/>
            <person name="Duncan S.H."/>
            <person name="Louis P."/>
            <person name="Koropatkin N."/>
            <person name="Cockburn D."/>
            <person name="Kibler R."/>
            <person name="Cooper P.J."/>
            <person name="Sandoval C."/>
            <person name="Crost E."/>
            <person name="Juge N."/>
            <person name="Bayer E.A."/>
            <person name="Flint H.J."/>
        </authorList>
    </citation>
    <scope>NUCLEOTIDE SEQUENCE [LARGE SCALE GENOMIC DNA]</scope>
    <source>
        <strain evidence="1">ATCC 27255</strain>
    </source>
</reference>
<accession>A0A2N0UNK2</accession>
<dbReference type="GO" id="GO:0016787">
    <property type="term" value="F:hydrolase activity"/>
    <property type="evidence" value="ECO:0007669"/>
    <property type="project" value="UniProtKB-KW"/>
</dbReference>
<dbReference type="SUPFAM" id="SSF56784">
    <property type="entry name" value="HAD-like"/>
    <property type="match status" value="1"/>
</dbReference>
<proteinExistence type="predicted"/>
<keyword evidence="1" id="KW-0378">Hydrolase</keyword>
<dbReference type="Gene3D" id="3.40.50.1000">
    <property type="entry name" value="HAD superfamily/HAD-like"/>
    <property type="match status" value="1"/>
</dbReference>
<organism evidence="1 2">
    <name type="scientific">Ruminococcus bromii</name>
    <dbReference type="NCBI Taxonomy" id="40518"/>
    <lineage>
        <taxon>Bacteria</taxon>
        <taxon>Bacillati</taxon>
        <taxon>Bacillota</taxon>
        <taxon>Clostridia</taxon>
        <taxon>Eubacteriales</taxon>
        <taxon>Oscillospiraceae</taxon>
        <taxon>Ruminococcus</taxon>
    </lineage>
</organism>
<sequence length="697" mass="80973">MMSTIQNTKRKLKRKAKKFKLKAVMKNRFVLEGFYKYGDTDKSRFRRMFYLTSLHLSSKLGSVSGAKPRVYERKKYTIKPCVSAPESSFAKRQSPTLMAKKFLVNDIISFDIFDTLILRPFDDPKSLFFLLGEKNKCPGFKRYRELAEKLARQEAFEKNGTYEVTLRDIYEKLSRFVLLDIDKAMQYEIETELDLCFANPYMKEIFLQAKNLGKTIIAVSDMYLSKDVIEKMLKKCGYEGFDNIIVSNEYNASKRSLLLYEYIKEQYGVEKKYIHIGDNIVSDNRSARKCDIEPVWYKGVNPRGNAHRAFDMTSLIGSAYRGIVNAKLQNGDKQYSQYYEFGYTYAGFLVLGYCKFINDYCKNHGIDKILFLSRDGYILKSVYDRLYPDSNTEYVYWSRSAATKLTVNRFKNELLLRYIKYKIPRKMTIAKILKAMDLEEMQPFLDEAELTADTLLTKENYEDIVKVFTIHWDIVTEHYRRSNNAAKSYYKAAVGNSKSAVIVDIGWAASGFSALRYLIEDEWKLDCKVRGLVAGSTYLHDMDIIEPQMTNDIITSYMFSQRINREIRRDHDVKRMYGAFTEIMLSAPAPSFIGFDFDDDGRIKYEFDYPEVEGYSMINEIQDGIHDFVNDYTKHFAKYPCMMNICGSDAYAVCRQVISCPEYFSNLFADYPVNRAVGSASFETGSLGKLIENEFVK</sequence>
<dbReference type="NCBIfam" id="TIGR01549">
    <property type="entry name" value="HAD-SF-IA-v1"/>
    <property type="match status" value="1"/>
</dbReference>
<evidence type="ECO:0000313" key="1">
    <source>
        <dbReference type="EMBL" id="PKD28570.1"/>
    </source>
</evidence>